<dbReference type="InterPro" id="IPR004401">
    <property type="entry name" value="YbaB/EbfC"/>
</dbReference>
<proteinExistence type="predicted"/>
<keyword evidence="2" id="KW-0238">DNA-binding</keyword>
<dbReference type="RefSeq" id="WP_167485161.1">
    <property type="nucleotide sequence ID" value="NZ_CP046173.1"/>
</dbReference>
<dbReference type="InterPro" id="IPR036894">
    <property type="entry name" value="YbaB-like_sf"/>
</dbReference>
<evidence type="ECO:0000313" key="2">
    <source>
        <dbReference type="EMBL" id="QIS17796.1"/>
    </source>
</evidence>
<dbReference type="AlphaFoldDB" id="A0A6G9YXS2"/>
<accession>A0A6G9YXS2</accession>
<reference evidence="2 3" key="1">
    <citation type="journal article" date="2019" name="ACS Chem. Biol.">
        <title>Identification and Mobilization of a Cryptic Antibiotic Biosynthesis Gene Locus from a Human-Pathogenic Nocardia Isolate.</title>
        <authorList>
            <person name="Herisse M."/>
            <person name="Ishida K."/>
            <person name="Porter J.L."/>
            <person name="Howden B."/>
            <person name="Hertweck C."/>
            <person name="Stinear T.P."/>
            <person name="Pidot S.J."/>
        </authorList>
    </citation>
    <scope>NUCLEOTIDE SEQUENCE [LARGE SCALE GENOMIC DNA]</scope>
    <source>
        <strain evidence="2 3">AUSMDU00012715</strain>
    </source>
</reference>
<feature type="compositionally biased region" description="Basic and acidic residues" evidence="1">
    <location>
        <begin position="150"/>
        <end position="160"/>
    </location>
</feature>
<evidence type="ECO:0000256" key="1">
    <source>
        <dbReference type="SAM" id="MobiDB-lite"/>
    </source>
</evidence>
<protein>
    <submittedName>
        <fullName evidence="2">YbaB/EbfC family DNA-binding protein</fullName>
    </submittedName>
</protein>
<gene>
    <name evidence="2" type="ORF">F6W96_05190</name>
</gene>
<organism evidence="2 3">
    <name type="scientific">Nocardia terpenica</name>
    <dbReference type="NCBI Taxonomy" id="455432"/>
    <lineage>
        <taxon>Bacteria</taxon>
        <taxon>Bacillati</taxon>
        <taxon>Actinomycetota</taxon>
        <taxon>Actinomycetes</taxon>
        <taxon>Mycobacteriales</taxon>
        <taxon>Nocardiaceae</taxon>
        <taxon>Nocardia</taxon>
    </lineage>
</organism>
<dbReference type="SUPFAM" id="SSF82607">
    <property type="entry name" value="YbaB-like"/>
    <property type="match status" value="1"/>
</dbReference>
<feature type="region of interest" description="Disordered" evidence="1">
    <location>
        <begin position="105"/>
        <end position="172"/>
    </location>
</feature>
<dbReference type="Gene3D" id="3.30.1310.10">
    <property type="entry name" value="Nucleoid-associated protein YbaB-like domain"/>
    <property type="match status" value="1"/>
</dbReference>
<sequence>MTNEMAKAQAADIMDMVRAGIDNIARAQREQARLVASATAARGRVTVTVNAQGVVIETRFSSDIEDLGYAEIARAVTQAAQDAAAQVRKRTREIFEDVRKDQERMPRLSEFLPGMPDVRDMMPEPPEVSTAPPRSAERDEAPVDGSMRFTDVEQWDHDKPTAPAPFAADRPW</sequence>
<dbReference type="GO" id="GO:0003677">
    <property type="term" value="F:DNA binding"/>
    <property type="evidence" value="ECO:0007669"/>
    <property type="project" value="UniProtKB-KW"/>
</dbReference>
<dbReference type="Pfam" id="PF02575">
    <property type="entry name" value="YbaB_DNA_bd"/>
    <property type="match status" value="1"/>
</dbReference>
<evidence type="ECO:0000313" key="3">
    <source>
        <dbReference type="Proteomes" id="UP000500953"/>
    </source>
</evidence>
<dbReference type="Proteomes" id="UP000500953">
    <property type="component" value="Chromosome"/>
</dbReference>
<dbReference type="EMBL" id="CP046173">
    <property type="protein sequence ID" value="QIS17796.1"/>
    <property type="molecule type" value="Genomic_DNA"/>
</dbReference>
<name>A0A6G9YXS2_9NOCA</name>